<dbReference type="CDD" id="cd06454">
    <property type="entry name" value="KBL_like"/>
    <property type="match status" value="1"/>
</dbReference>
<keyword evidence="3 4" id="KW-0663">Pyridoxal phosphate</keyword>
<dbReference type="EMBL" id="VSIX01000092">
    <property type="protein sequence ID" value="TYB30648.1"/>
    <property type="molecule type" value="Genomic_DNA"/>
</dbReference>
<accession>A0A5D0MHB7</accession>
<dbReference type="InterPro" id="IPR015424">
    <property type="entry name" value="PyrdxlP-dep_Trfase"/>
</dbReference>
<evidence type="ECO:0000313" key="7">
    <source>
        <dbReference type="Proteomes" id="UP000324143"/>
    </source>
</evidence>
<evidence type="ECO:0000256" key="3">
    <source>
        <dbReference type="ARBA" id="ARBA00022898"/>
    </source>
</evidence>
<keyword evidence="7" id="KW-1185">Reference proteome</keyword>
<dbReference type="Gene3D" id="3.90.1150.10">
    <property type="entry name" value="Aspartate Aminotransferase, domain 1"/>
    <property type="match status" value="1"/>
</dbReference>
<keyword evidence="2" id="KW-0808">Transferase</keyword>
<evidence type="ECO:0000256" key="2">
    <source>
        <dbReference type="ARBA" id="ARBA00022679"/>
    </source>
</evidence>
<evidence type="ECO:0000256" key="4">
    <source>
        <dbReference type="RuleBase" id="RU003693"/>
    </source>
</evidence>
<dbReference type="Gene3D" id="3.40.640.10">
    <property type="entry name" value="Type I PLP-dependent aspartate aminotransferase-like (Major domain)"/>
    <property type="match status" value="1"/>
</dbReference>
<dbReference type="PANTHER" id="PTHR13693:SF3">
    <property type="entry name" value="LD36009P"/>
    <property type="match status" value="1"/>
</dbReference>
<dbReference type="PANTHER" id="PTHR13693">
    <property type="entry name" value="CLASS II AMINOTRANSFERASE/8-AMINO-7-OXONONANOATE SYNTHASE"/>
    <property type="match status" value="1"/>
</dbReference>
<dbReference type="InterPro" id="IPR015421">
    <property type="entry name" value="PyrdxlP-dep_Trfase_major"/>
</dbReference>
<evidence type="ECO:0000256" key="1">
    <source>
        <dbReference type="ARBA" id="ARBA00001933"/>
    </source>
</evidence>
<keyword evidence="6" id="KW-0032">Aminotransferase</keyword>
<dbReference type="PROSITE" id="PS00599">
    <property type="entry name" value="AA_TRANSFER_CLASS_2"/>
    <property type="match status" value="1"/>
</dbReference>
<sequence length="394" mass="43501">MDSIFDKIYQFEEADKAREQNIYPYFRIIESEQDTEVKMNGQDLLMLGSNSYLGLTNHPHVIKRAKDAVEKYGTGCAGSRFLNGTLDIHLELEKKLADLVGKESSLVFATGYQANVGAISALASDRKDVIITDKLDHASILDGVGLAAGRFARYKHSDMEHLETKLKKYKDKPKIIITDGIFSMDGDIAKLDKISYLAKKYGAGIYVDDAHSIGVLNEDGGGTAKYFGLEDEVDVIMGTFSKSLASVGGFVAADEKVVDYIKHNARSLIFSASLPPGSAGSVLGALEVMEREPERIEKLWENTEYMLKNFQDMGYNTGDAETPIIPLIIGDQTKTFQLWKLLQKNGIFINPSVPPAVPVGYSLIRTSFMSTHTKEQLDFALKQFKEAGETLGII</sequence>
<dbReference type="InterPro" id="IPR001917">
    <property type="entry name" value="Aminotrans_II_pyridoxalP_BS"/>
</dbReference>
<dbReference type="AlphaFoldDB" id="A0A5D0MHB7"/>
<evidence type="ECO:0000313" key="6">
    <source>
        <dbReference type="EMBL" id="TYB30648.1"/>
    </source>
</evidence>
<dbReference type="Proteomes" id="UP000324143">
    <property type="component" value="Unassembled WGS sequence"/>
</dbReference>
<comment type="caution">
    <text evidence="6">The sequence shown here is derived from an EMBL/GenBank/DDBJ whole genome shotgun (WGS) entry which is preliminary data.</text>
</comment>
<feature type="domain" description="Aminotransferase class I/classII large" evidence="5">
    <location>
        <begin position="43"/>
        <end position="382"/>
    </location>
</feature>
<reference evidence="6" key="1">
    <citation type="submission" date="2019-08" db="EMBL/GenBank/DDBJ databases">
        <title>Genomic characterization of a novel candidate phylum (ARYD3) from a high temperature, high salinity tertiary oil reservoir in north central Oklahoma, USA.</title>
        <authorList>
            <person name="Youssef N.H."/>
            <person name="Yadav A."/>
            <person name="Elshahed M.S."/>
        </authorList>
    </citation>
    <scope>NUCLEOTIDE SEQUENCE [LARGE SCALE GENOMIC DNA]</scope>
    <source>
        <strain evidence="6">ARYD3</strain>
    </source>
</reference>
<dbReference type="GO" id="GO:0008483">
    <property type="term" value="F:transaminase activity"/>
    <property type="evidence" value="ECO:0007669"/>
    <property type="project" value="UniProtKB-KW"/>
</dbReference>
<dbReference type="Pfam" id="PF00155">
    <property type="entry name" value="Aminotran_1_2"/>
    <property type="match status" value="1"/>
</dbReference>
<dbReference type="GO" id="GO:0030170">
    <property type="term" value="F:pyridoxal phosphate binding"/>
    <property type="evidence" value="ECO:0007669"/>
    <property type="project" value="InterPro"/>
</dbReference>
<gene>
    <name evidence="6" type="ORF">FXF47_08185</name>
</gene>
<organism evidence="6 7">
    <name type="scientific">Candidatus Mcinerneyibacterium aminivorans</name>
    <dbReference type="NCBI Taxonomy" id="2703815"/>
    <lineage>
        <taxon>Bacteria</taxon>
        <taxon>Candidatus Macinerneyibacteriota</taxon>
        <taxon>Candidatus Mcinerneyibacteria</taxon>
        <taxon>Candidatus Mcinerneyibacteriales</taxon>
        <taxon>Candidatus Mcinerneyibacteriaceae</taxon>
        <taxon>Candidatus Mcinerneyibacterium</taxon>
    </lineage>
</organism>
<dbReference type="SUPFAM" id="SSF53383">
    <property type="entry name" value="PLP-dependent transferases"/>
    <property type="match status" value="1"/>
</dbReference>
<proteinExistence type="inferred from homology"/>
<evidence type="ECO:0000259" key="5">
    <source>
        <dbReference type="Pfam" id="PF00155"/>
    </source>
</evidence>
<comment type="cofactor">
    <cofactor evidence="1 4">
        <name>pyridoxal 5'-phosphate</name>
        <dbReference type="ChEBI" id="CHEBI:597326"/>
    </cofactor>
</comment>
<dbReference type="InterPro" id="IPR015422">
    <property type="entry name" value="PyrdxlP-dep_Trfase_small"/>
</dbReference>
<name>A0A5D0MHB7_9BACT</name>
<dbReference type="InterPro" id="IPR050087">
    <property type="entry name" value="AON_synthase_class-II"/>
</dbReference>
<dbReference type="InterPro" id="IPR004839">
    <property type="entry name" value="Aminotransferase_I/II_large"/>
</dbReference>
<comment type="similarity">
    <text evidence="4">Belongs to the class-II pyridoxal-phosphate-dependent aminotransferase family.</text>
</comment>
<protein>
    <submittedName>
        <fullName evidence="6">Pyridoxal phosphate-dependent aminotransferase family protein</fullName>
    </submittedName>
</protein>